<evidence type="ECO:0000313" key="1">
    <source>
        <dbReference type="EMBL" id="BDT98648.1"/>
    </source>
</evidence>
<reference evidence="1 2" key="1">
    <citation type="submission" date="2022-11" db="EMBL/GenBank/DDBJ databases">
        <title>Genome Sequencing of Nocardia sp. ON39_IFM12276 and assembly.</title>
        <authorList>
            <person name="Shimojima M."/>
            <person name="Toyokawa M."/>
            <person name="Uesaka K."/>
        </authorList>
    </citation>
    <scope>NUCLEOTIDE SEQUENCE [LARGE SCALE GENOMIC DNA]</scope>
    <source>
        <strain evidence="1 2">IFM 12276</strain>
    </source>
</reference>
<dbReference type="SUPFAM" id="SSF52218">
    <property type="entry name" value="Flavoproteins"/>
    <property type="match status" value="1"/>
</dbReference>
<dbReference type="Proteomes" id="UP001317870">
    <property type="component" value="Chromosome"/>
</dbReference>
<dbReference type="InterPro" id="IPR029039">
    <property type="entry name" value="Flavoprotein-like_sf"/>
</dbReference>
<dbReference type="RefSeq" id="WP_281878704.1">
    <property type="nucleotide sequence ID" value="NZ_AP026978.1"/>
</dbReference>
<protein>
    <submittedName>
        <fullName evidence="1">Flavodoxin</fullName>
    </submittedName>
</protein>
<organism evidence="1 2">
    <name type="scientific">Nocardia sputorum</name>
    <dbReference type="NCBI Taxonomy" id="2984338"/>
    <lineage>
        <taxon>Bacteria</taxon>
        <taxon>Bacillati</taxon>
        <taxon>Actinomycetota</taxon>
        <taxon>Actinomycetes</taxon>
        <taxon>Mycobacteriales</taxon>
        <taxon>Nocardiaceae</taxon>
        <taxon>Nocardia</taxon>
    </lineage>
</organism>
<keyword evidence="2" id="KW-1185">Reference proteome</keyword>
<gene>
    <name evidence="1" type="ORF">IFM12276_16770</name>
</gene>
<proteinExistence type="predicted"/>
<sequence>MARLLIIHHTPSPHMQAMFEAVVSGATDPEIEGVEVVRRAALAVTAPDVLAADGYLLGSPANLGYMSGALKHAFDTIYYPCLDSTRGRPYGLYLHGNEGTEGAERGVVRITTGLGWDQAAAAVVISGSPGKDDLQRCWELGATLAAGLMT</sequence>
<name>A0ABM8CUK0_9NOCA</name>
<dbReference type="EMBL" id="AP026978">
    <property type="protein sequence ID" value="BDT98648.1"/>
    <property type="molecule type" value="Genomic_DNA"/>
</dbReference>
<dbReference type="Gene3D" id="3.40.50.360">
    <property type="match status" value="1"/>
</dbReference>
<evidence type="ECO:0000313" key="2">
    <source>
        <dbReference type="Proteomes" id="UP001317870"/>
    </source>
</evidence>
<accession>A0ABM8CUK0</accession>